<name>A0A382BQ43_9ZZZZ</name>
<dbReference type="GO" id="GO:0008270">
    <property type="term" value="F:zinc ion binding"/>
    <property type="evidence" value="ECO:0007669"/>
    <property type="project" value="InterPro"/>
</dbReference>
<dbReference type="InterPro" id="IPR000834">
    <property type="entry name" value="Peptidase_M14"/>
</dbReference>
<dbReference type="Gene3D" id="3.40.630.10">
    <property type="entry name" value="Zn peptidases"/>
    <property type="match status" value="1"/>
</dbReference>
<sequence>MIALNSPLAGQSLPTPESVLGFRPGADFHLATYEEALDYFQRLDAASDRMMMMETGRTSEGRSWYIAVISTPENLANLEQHKATAARFADPASLTDEEARALASTAKAIVDVNGGLHATEVAGAQHMIQLAYDLVAGEDRRTREIRENVITVLWPSLNPDGQTMVAEWYHSNVGTPYEIASLPRLYQKYVGHDNNRDAYMLNMVESRVVARTWREWEPQIIYVHHQTAPFPTRIWLPPFAEPIARYTPPIMTREVNMIGMAIAQLLESRGQVGATHMGTGFDAWYPGYVDYMPMLQNQVAFWTETALYRYATPHFYTLADFPESKRDLRAETLYPSPWEAGWWRLGDAVDYMLTGSMATLDYAAKYREELLFNRYQSGRDVIRKYRERSPYAYFVSQDQRDPVAAVELLRRLAFNGIRIYELTAPVTHQGMAYGEGTWVIPMDQEFGELARQVLSVQEYPDLRDYPEGPLEQPYDAAGWTLPYQMDVTVVEATEPLGDDIRGLMRAVRGEAIPWDADVDDAASFDSAPGVGFDSHPVAAGIQPSAGSITGSGSSLSLDPAQNNTFRALNRAWDLGGSVRMESSSSGGRYWVSGLSDAQAQSIVNELALQAGRGSAAGSPLPRARVGLYRPSTAS</sequence>
<dbReference type="AlphaFoldDB" id="A0A382BQ43"/>
<protein>
    <recommendedName>
        <fullName evidence="1">Peptidase M14 domain-containing protein</fullName>
    </recommendedName>
</protein>
<dbReference type="GO" id="GO:0006508">
    <property type="term" value="P:proteolysis"/>
    <property type="evidence" value="ECO:0007669"/>
    <property type="project" value="InterPro"/>
</dbReference>
<feature type="non-terminal residue" evidence="2">
    <location>
        <position position="634"/>
    </location>
</feature>
<gene>
    <name evidence="2" type="ORF">METZ01_LOCUS168131</name>
</gene>
<proteinExistence type="predicted"/>
<dbReference type="GO" id="GO:0004181">
    <property type="term" value="F:metallocarboxypeptidase activity"/>
    <property type="evidence" value="ECO:0007669"/>
    <property type="project" value="InterPro"/>
</dbReference>
<feature type="domain" description="Peptidase M14" evidence="1">
    <location>
        <begin position="39"/>
        <end position="170"/>
    </location>
</feature>
<reference evidence="2" key="1">
    <citation type="submission" date="2018-05" db="EMBL/GenBank/DDBJ databases">
        <authorList>
            <person name="Lanie J.A."/>
            <person name="Ng W.-L."/>
            <person name="Kazmierczak K.M."/>
            <person name="Andrzejewski T.M."/>
            <person name="Davidsen T.M."/>
            <person name="Wayne K.J."/>
            <person name="Tettelin H."/>
            <person name="Glass J.I."/>
            <person name="Rusch D."/>
            <person name="Podicherti R."/>
            <person name="Tsui H.-C.T."/>
            <person name="Winkler M.E."/>
        </authorList>
    </citation>
    <scope>NUCLEOTIDE SEQUENCE</scope>
</reference>
<accession>A0A382BQ43</accession>
<dbReference type="CDD" id="cd06240">
    <property type="entry name" value="M14-like"/>
    <property type="match status" value="1"/>
</dbReference>
<dbReference type="EMBL" id="UINC01030610">
    <property type="protein sequence ID" value="SVB15277.1"/>
    <property type="molecule type" value="Genomic_DNA"/>
</dbReference>
<evidence type="ECO:0000259" key="1">
    <source>
        <dbReference type="Pfam" id="PF00246"/>
    </source>
</evidence>
<dbReference type="Pfam" id="PF00246">
    <property type="entry name" value="Peptidase_M14"/>
    <property type="match status" value="1"/>
</dbReference>
<evidence type="ECO:0000313" key="2">
    <source>
        <dbReference type="EMBL" id="SVB15277.1"/>
    </source>
</evidence>
<organism evidence="2">
    <name type="scientific">marine metagenome</name>
    <dbReference type="NCBI Taxonomy" id="408172"/>
    <lineage>
        <taxon>unclassified sequences</taxon>
        <taxon>metagenomes</taxon>
        <taxon>ecological metagenomes</taxon>
    </lineage>
</organism>
<dbReference type="SUPFAM" id="SSF53187">
    <property type="entry name" value="Zn-dependent exopeptidases"/>
    <property type="match status" value="1"/>
</dbReference>